<proteinExistence type="inferred from homology"/>
<dbReference type="Pfam" id="PF00849">
    <property type="entry name" value="PseudoU_synth_2"/>
    <property type="match status" value="1"/>
</dbReference>
<organism evidence="3 4">
    <name type="scientific">Rhodonellum psychrophilum GCM71 = DSM 17998</name>
    <dbReference type="NCBI Taxonomy" id="1123057"/>
    <lineage>
        <taxon>Bacteria</taxon>
        <taxon>Pseudomonadati</taxon>
        <taxon>Bacteroidota</taxon>
        <taxon>Cytophagia</taxon>
        <taxon>Cytophagales</taxon>
        <taxon>Cytophagaceae</taxon>
        <taxon>Rhodonellum</taxon>
    </lineage>
</organism>
<dbReference type="InterPro" id="IPR020103">
    <property type="entry name" value="PsdUridine_synth_cat_dom_sf"/>
</dbReference>
<dbReference type="PANTHER" id="PTHR21600:SF87">
    <property type="entry name" value="RNA PSEUDOURIDYLATE SYNTHASE DOMAIN-CONTAINING PROTEIN 1"/>
    <property type="match status" value="1"/>
</dbReference>
<dbReference type="eggNOG" id="COG0564">
    <property type="taxonomic scope" value="Bacteria"/>
</dbReference>
<reference evidence="3 4" key="1">
    <citation type="journal article" date="2013" name="Genome Announc.">
        <title>Draft Genome Sequence of the Psychrophilic and Alkaliphilic Rhodonellum psychrophilum Strain GCM71T.</title>
        <authorList>
            <person name="Hauptmann A.L."/>
            <person name="Glaring M.A."/>
            <person name="Hallin P.F."/>
            <person name="Prieme A."/>
            <person name="Stougaard P."/>
        </authorList>
    </citation>
    <scope>NUCLEOTIDE SEQUENCE [LARGE SCALE GENOMIC DNA]</scope>
    <source>
        <strain evidence="3 4">GCM71</strain>
    </source>
</reference>
<dbReference type="GO" id="GO:0000455">
    <property type="term" value="P:enzyme-directed rRNA pseudouridine synthesis"/>
    <property type="evidence" value="ECO:0007669"/>
    <property type="project" value="TreeGrafter"/>
</dbReference>
<evidence type="ECO:0000313" key="3">
    <source>
        <dbReference type="EMBL" id="ERM82792.1"/>
    </source>
</evidence>
<dbReference type="GO" id="GO:0140098">
    <property type="term" value="F:catalytic activity, acting on RNA"/>
    <property type="evidence" value="ECO:0007669"/>
    <property type="project" value="UniProtKB-ARBA"/>
</dbReference>
<evidence type="ECO:0000256" key="1">
    <source>
        <dbReference type="ARBA" id="ARBA00010876"/>
    </source>
</evidence>
<dbReference type="PANTHER" id="PTHR21600">
    <property type="entry name" value="MITOCHONDRIAL RNA PSEUDOURIDINE SYNTHASE"/>
    <property type="match status" value="1"/>
</dbReference>
<protein>
    <recommendedName>
        <fullName evidence="2">Pseudouridine synthase RsuA/RluA-like domain-containing protein</fullName>
    </recommendedName>
</protein>
<dbReference type="SUPFAM" id="SSF55120">
    <property type="entry name" value="Pseudouridine synthase"/>
    <property type="match status" value="1"/>
</dbReference>
<comment type="caution">
    <text evidence="3">The sequence shown here is derived from an EMBL/GenBank/DDBJ whole genome shotgun (WGS) entry which is preliminary data.</text>
</comment>
<dbReference type="GO" id="GO:0003723">
    <property type="term" value="F:RNA binding"/>
    <property type="evidence" value="ECO:0007669"/>
    <property type="project" value="InterPro"/>
</dbReference>
<dbReference type="GO" id="GO:0009982">
    <property type="term" value="F:pseudouridine synthase activity"/>
    <property type="evidence" value="ECO:0007669"/>
    <property type="project" value="InterPro"/>
</dbReference>
<evidence type="ECO:0000313" key="4">
    <source>
        <dbReference type="Proteomes" id="UP000016843"/>
    </source>
</evidence>
<accession>U5C3L7</accession>
<dbReference type="InterPro" id="IPR006224">
    <property type="entry name" value="PsdUridine_synth_RluA-like_CS"/>
</dbReference>
<dbReference type="AlphaFoldDB" id="U5C3L7"/>
<sequence length="292" mass="33767">MLYSIPTKSISEHNRHKSGFPYTLGRLRGGFKILFPENFICFIKFHTFAAHWETSRMKKIDFKSLILFENNDYIVVNKPPYLSTLKDRHEAQNILDLARLYTTDAQMCHRLDKETSGCLVIAKNPEAYRNIAMQFESRKVDKVYHAVVDGIHEYENFLVDRSLAVTNKGVAKVNKEGKSAQTYFSSLKTYYSHTLLECKPISGRMHQIRIHLSYLKSPICGDELYGGKPLYLSALKRRFNLKMGTDELPIMQRVSLHAYSIAFLGNQGEKIEVTSPYPKDFEVLIKQLEKNR</sequence>
<comment type="similarity">
    <text evidence="1">Belongs to the pseudouridine synthase RluA family.</text>
</comment>
<dbReference type="InterPro" id="IPR050188">
    <property type="entry name" value="RluA_PseudoU_synthase"/>
</dbReference>
<dbReference type="CDD" id="cd02869">
    <property type="entry name" value="PseudoU_synth_RluA_like"/>
    <property type="match status" value="1"/>
</dbReference>
<dbReference type="Gene3D" id="3.30.2350.10">
    <property type="entry name" value="Pseudouridine synthase"/>
    <property type="match status" value="1"/>
</dbReference>
<name>U5C3L7_9BACT</name>
<gene>
    <name evidence="3" type="ORF">P872_03790</name>
</gene>
<feature type="domain" description="Pseudouridine synthase RsuA/RluA-like" evidence="2">
    <location>
        <begin position="72"/>
        <end position="213"/>
    </location>
</feature>
<dbReference type="PROSITE" id="PS01129">
    <property type="entry name" value="PSI_RLU"/>
    <property type="match status" value="1"/>
</dbReference>
<keyword evidence="4" id="KW-1185">Reference proteome</keyword>
<dbReference type="Proteomes" id="UP000016843">
    <property type="component" value="Unassembled WGS sequence"/>
</dbReference>
<dbReference type="InterPro" id="IPR006145">
    <property type="entry name" value="PsdUridine_synth_RsuA/RluA"/>
</dbReference>
<evidence type="ECO:0000259" key="2">
    <source>
        <dbReference type="Pfam" id="PF00849"/>
    </source>
</evidence>
<dbReference type="PATRIC" id="fig|1123057.7.peg.2254"/>
<dbReference type="EMBL" id="AWXR01000021">
    <property type="protein sequence ID" value="ERM82792.1"/>
    <property type="molecule type" value="Genomic_DNA"/>
</dbReference>